<dbReference type="Proteomes" id="UP000001947">
    <property type="component" value="Chromosome"/>
</dbReference>
<accession>Q21I80</accession>
<gene>
    <name evidence="3" type="ordered locus">Sde_2339</name>
</gene>
<dbReference type="STRING" id="203122.Sde_2339"/>
<keyword evidence="4" id="KW-1185">Reference proteome</keyword>
<dbReference type="SUPFAM" id="SSF50465">
    <property type="entry name" value="EF-Tu/eEF-1alpha/eIF2-gamma C-terminal domain"/>
    <property type="match status" value="1"/>
</dbReference>
<organism evidence="3 4">
    <name type="scientific">Saccharophagus degradans (strain 2-40 / ATCC 43961 / DSM 17024)</name>
    <dbReference type="NCBI Taxonomy" id="203122"/>
    <lineage>
        <taxon>Bacteria</taxon>
        <taxon>Pseudomonadati</taxon>
        <taxon>Pseudomonadota</taxon>
        <taxon>Gammaproteobacteria</taxon>
        <taxon>Cellvibrionales</taxon>
        <taxon>Cellvibrionaceae</taxon>
        <taxon>Saccharophagus</taxon>
    </lineage>
</organism>
<evidence type="ECO:0000256" key="1">
    <source>
        <dbReference type="ARBA" id="ARBA00022741"/>
    </source>
</evidence>
<dbReference type="EMBL" id="CP000282">
    <property type="protein sequence ID" value="ABD81599.1"/>
    <property type="molecule type" value="Genomic_DNA"/>
</dbReference>
<dbReference type="GO" id="GO:0005525">
    <property type="term" value="F:GTP binding"/>
    <property type="evidence" value="ECO:0007669"/>
    <property type="project" value="UniProtKB-KW"/>
</dbReference>
<evidence type="ECO:0008006" key="5">
    <source>
        <dbReference type="Google" id="ProtNLM"/>
    </source>
</evidence>
<sequence length="114" mass="12550">MPVEDKWYSIKVEAIVSLLPASESGRVNGITSGYRPNHNFGGPENVEMRMGQITVQNNEWITPGESKPVKIHFIMPDGYVVDLFPGLIWRIQEGGNLVGSGKITKLISSDVPVN</sequence>
<protein>
    <recommendedName>
        <fullName evidence="5">Translation elongation factor EFTu/EF1A C-terminal domain-containing protein</fullName>
    </recommendedName>
</protein>
<dbReference type="AlphaFoldDB" id="Q21I80"/>
<dbReference type="InterPro" id="IPR009001">
    <property type="entry name" value="Transl_elong_EF1A/Init_IF2_C"/>
</dbReference>
<dbReference type="HOGENOM" id="CLU_2119337_0_0_6"/>
<name>Q21I80_SACD2</name>
<evidence type="ECO:0000313" key="4">
    <source>
        <dbReference type="Proteomes" id="UP000001947"/>
    </source>
</evidence>
<dbReference type="GeneID" id="98614001"/>
<dbReference type="Gene3D" id="2.40.30.10">
    <property type="entry name" value="Translation factors"/>
    <property type="match status" value="1"/>
</dbReference>
<dbReference type="eggNOG" id="COG0050">
    <property type="taxonomic scope" value="Bacteria"/>
</dbReference>
<dbReference type="RefSeq" id="WP_011468817.1">
    <property type="nucleotide sequence ID" value="NC_007912.1"/>
</dbReference>
<reference evidence="3 4" key="1">
    <citation type="journal article" date="2008" name="PLoS Genet.">
        <title>Complete genome sequence of the complex carbohydrate-degrading marine bacterium, Saccharophagus degradans strain 2-40 T.</title>
        <authorList>
            <person name="Weiner R.M."/>
            <person name="Taylor L.E.II."/>
            <person name="Henrissat B."/>
            <person name="Hauser L."/>
            <person name="Land M."/>
            <person name="Coutinho P.M."/>
            <person name="Rancurel C."/>
            <person name="Saunders E.H."/>
            <person name="Longmire A.G."/>
            <person name="Zhang H."/>
            <person name="Bayer E.A."/>
            <person name="Gilbert H.J."/>
            <person name="Larimer F."/>
            <person name="Zhulin I.B."/>
            <person name="Ekborg N.A."/>
            <person name="Lamed R."/>
            <person name="Richardson P.M."/>
            <person name="Borovok I."/>
            <person name="Hutcheson S."/>
        </authorList>
    </citation>
    <scope>NUCLEOTIDE SEQUENCE [LARGE SCALE GENOMIC DNA]</scope>
    <source>
        <strain evidence="4">2-40 / ATCC 43961 / DSM 17024</strain>
    </source>
</reference>
<keyword evidence="2" id="KW-0342">GTP-binding</keyword>
<evidence type="ECO:0000256" key="2">
    <source>
        <dbReference type="ARBA" id="ARBA00023134"/>
    </source>
</evidence>
<dbReference type="OrthoDB" id="7583974at2"/>
<evidence type="ECO:0000313" key="3">
    <source>
        <dbReference type="EMBL" id="ABD81599.1"/>
    </source>
</evidence>
<proteinExistence type="predicted"/>
<dbReference type="KEGG" id="sde:Sde_2339"/>
<keyword evidence="1" id="KW-0547">Nucleotide-binding</keyword>